<evidence type="ECO:0008006" key="3">
    <source>
        <dbReference type="Google" id="ProtNLM"/>
    </source>
</evidence>
<dbReference type="AlphaFoldDB" id="A0A067MCB8"/>
<reference evidence="2" key="1">
    <citation type="journal article" date="2014" name="Proc. Natl. Acad. Sci. U.S.A.">
        <title>Extensive sampling of basidiomycete genomes demonstrates inadequacy of the white-rot/brown-rot paradigm for wood decay fungi.</title>
        <authorList>
            <person name="Riley R."/>
            <person name="Salamov A.A."/>
            <person name="Brown D.W."/>
            <person name="Nagy L.G."/>
            <person name="Floudas D."/>
            <person name="Held B.W."/>
            <person name="Levasseur A."/>
            <person name="Lombard V."/>
            <person name="Morin E."/>
            <person name="Otillar R."/>
            <person name="Lindquist E.A."/>
            <person name="Sun H."/>
            <person name="LaButti K.M."/>
            <person name="Schmutz J."/>
            <person name="Jabbour D."/>
            <person name="Luo H."/>
            <person name="Baker S.E."/>
            <person name="Pisabarro A.G."/>
            <person name="Walton J.D."/>
            <person name="Blanchette R.A."/>
            <person name="Henrissat B."/>
            <person name="Martin F."/>
            <person name="Cullen D."/>
            <person name="Hibbett D.S."/>
            <person name="Grigoriev I.V."/>
        </authorList>
    </citation>
    <scope>NUCLEOTIDE SEQUENCE [LARGE SCALE GENOMIC DNA]</scope>
    <source>
        <strain evidence="2">FD-172 SS1</strain>
    </source>
</reference>
<proteinExistence type="predicted"/>
<evidence type="ECO:0000313" key="1">
    <source>
        <dbReference type="EMBL" id="KDQ09542.1"/>
    </source>
</evidence>
<evidence type="ECO:0000313" key="2">
    <source>
        <dbReference type="Proteomes" id="UP000027195"/>
    </source>
</evidence>
<dbReference type="EMBL" id="KL198077">
    <property type="protein sequence ID" value="KDQ09542.1"/>
    <property type="molecule type" value="Genomic_DNA"/>
</dbReference>
<dbReference type="InParanoid" id="A0A067MCB8"/>
<dbReference type="HOGENOM" id="CLU_930636_0_0_1"/>
<dbReference type="Gene3D" id="3.80.10.10">
    <property type="entry name" value="Ribonuclease Inhibitor"/>
    <property type="match status" value="1"/>
</dbReference>
<keyword evidence="2" id="KW-1185">Reference proteome</keyword>
<dbReference type="Proteomes" id="UP000027195">
    <property type="component" value="Unassembled WGS sequence"/>
</dbReference>
<protein>
    <recommendedName>
        <fullName evidence="3">F-box domain-containing protein</fullName>
    </recommendedName>
</protein>
<accession>A0A067MCB8</accession>
<organism evidence="1 2">
    <name type="scientific">Botryobasidium botryosum (strain FD-172 SS1)</name>
    <dbReference type="NCBI Taxonomy" id="930990"/>
    <lineage>
        <taxon>Eukaryota</taxon>
        <taxon>Fungi</taxon>
        <taxon>Dikarya</taxon>
        <taxon>Basidiomycota</taxon>
        <taxon>Agaricomycotina</taxon>
        <taxon>Agaricomycetes</taxon>
        <taxon>Cantharellales</taxon>
        <taxon>Botryobasidiaceae</taxon>
        <taxon>Botryobasidium</taxon>
    </lineage>
</organism>
<dbReference type="InterPro" id="IPR032675">
    <property type="entry name" value="LRR_dom_sf"/>
</dbReference>
<dbReference type="SUPFAM" id="SSF52047">
    <property type="entry name" value="RNI-like"/>
    <property type="match status" value="1"/>
</dbReference>
<gene>
    <name evidence="1" type="ORF">BOTBODRAFT_36948</name>
</gene>
<name>A0A067MCB8_BOTB1</name>
<dbReference type="STRING" id="930990.A0A067MCB8"/>
<sequence>MFQAVIHIFESCAQLSTFILHSGYRYGVEFDIPLSSAPITLENVRAFEFSAFPRGDPLLCRLRLPQVQDFTIRFVPLRIAIRLMAFSTQLRMVKLEGFLWLSSSPPSPLSIPTLSSLTLINSKLECLHFFHAPSLEHLALERMDGQSNHPIVLNPLCDFLKRSKPPLRNLRLKTVVVGDDDILRSFERLPLLEKLDISFSTDSMHTIFRALATPFSTPHIEWLLPSLNEIDVHHIAFRDFEAFRLLSHSRNGSPATTGGTFPPCLDASVILGPYRGQRYFFRGGVCCQSPLLSYPGSDS</sequence>